<dbReference type="GO" id="GO:0006417">
    <property type="term" value="P:regulation of translation"/>
    <property type="evidence" value="ECO:0007669"/>
    <property type="project" value="TreeGrafter"/>
</dbReference>
<dbReference type="OrthoDB" id="1420916at2"/>
<evidence type="ECO:0000256" key="2">
    <source>
        <dbReference type="SAM" id="Phobius"/>
    </source>
</evidence>
<keyword evidence="1" id="KW-0175">Coiled coil</keyword>
<feature type="coiled-coil region" evidence="1">
    <location>
        <begin position="122"/>
        <end position="163"/>
    </location>
</feature>
<gene>
    <name evidence="4" type="ORF">EQY75_03030</name>
</gene>
<evidence type="ECO:0000313" key="4">
    <source>
        <dbReference type="EMBL" id="QBA63613.1"/>
    </source>
</evidence>
<dbReference type="Proteomes" id="UP000290889">
    <property type="component" value="Chromosome"/>
</dbReference>
<keyword evidence="2" id="KW-1133">Transmembrane helix</keyword>
<evidence type="ECO:0000313" key="5">
    <source>
        <dbReference type="Proteomes" id="UP000290889"/>
    </source>
</evidence>
<evidence type="ECO:0000259" key="3">
    <source>
        <dbReference type="Pfam" id="PF10099"/>
    </source>
</evidence>
<evidence type="ECO:0000256" key="1">
    <source>
        <dbReference type="SAM" id="Coils"/>
    </source>
</evidence>
<keyword evidence="2" id="KW-0812">Transmembrane</keyword>
<reference evidence="4 5" key="1">
    <citation type="submission" date="2019-01" db="EMBL/GenBank/DDBJ databases">
        <title>Muriicola soli sp. nov., isolated from soil.</title>
        <authorList>
            <person name="Kang H.J."/>
            <person name="Kim S.B."/>
        </authorList>
    </citation>
    <scope>NUCLEOTIDE SEQUENCE [LARGE SCALE GENOMIC DNA]</scope>
    <source>
        <strain evidence="4 5">MMS17-SY002</strain>
    </source>
</reference>
<dbReference type="KEGG" id="mur:EQY75_03030"/>
<dbReference type="Pfam" id="PF10099">
    <property type="entry name" value="RskA_C"/>
    <property type="match status" value="1"/>
</dbReference>
<dbReference type="EMBL" id="CP035544">
    <property type="protein sequence ID" value="QBA63613.1"/>
    <property type="molecule type" value="Genomic_DNA"/>
</dbReference>
<feature type="transmembrane region" description="Helical" evidence="2">
    <location>
        <begin position="98"/>
        <end position="119"/>
    </location>
</feature>
<dbReference type="InterPro" id="IPR018764">
    <property type="entry name" value="RskA_C"/>
</dbReference>
<keyword evidence="2" id="KW-0472">Membrane</keyword>
<keyword evidence="5" id="KW-1185">Reference proteome</keyword>
<dbReference type="GO" id="GO:0005886">
    <property type="term" value="C:plasma membrane"/>
    <property type="evidence" value="ECO:0007669"/>
    <property type="project" value="InterPro"/>
</dbReference>
<feature type="domain" description="Anti-sigma K factor RskA C-terminal" evidence="3">
    <location>
        <begin position="103"/>
        <end position="256"/>
    </location>
</feature>
<organism evidence="4 5">
    <name type="scientific">Muriicola soli</name>
    <dbReference type="NCBI Taxonomy" id="2507538"/>
    <lineage>
        <taxon>Bacteria</taxon>
        <taxon>Pseudomonadati</taxon>
        <taxon>Bacteroidota</taxon>
        <taxon>Flavobacteriia</taxon>
        <taxon>Flavobacteriales</taxon>
        <taxon>Flavobacteriaceae</taxon>
        <taxon>Muriicola</taxon>
    </lineage>
</organism>
<proteinExistence type="predicted"/>
<accession>A0A411E7W6</accession>
<dbReference type="AlphaFoldDB" id="A0A411E7W6"/>
<dbReference type="InterPro" id="IPR051474">
    <property type="entry name" value="Anti-sigma-K/W_factor"/>
</dbReference>
<dbReference type="GO" id="GO:0016989">
    <property type="term" value="F:sigma factor antagonist activity"/>
    <property type="evidence" value="ECO:0007669"/>
    <property type="project" value="TreeGrafter"/>
</dbReference>
<sequence length="266" mass="30024">MCLTMDRKTIIEKGLLLDYLLGDLNAKDTLSVENALRADKVLQEEYNKLEADFERMAMDNAVDPPASVKHSLEKVLDKVEKFSDTPVKRLDSRSAFNTGRLLVAASLAAIFALTSFWFYNQWQNAEENVRLAREEQEQMRNTLQELSGEIQEVKTMYAILNDKDAIPLLLKGNSLAPEARAVAYLNHSKRSVVVNPKALPELSEEETYQMWADVDGEMISMGLLPTDEELVTLTYIDKAESLNITIEPKGGNDHPTVERLISNVYL</sequence>
<name>A0A411E7W6_9FLAO</name>
<dbReference type="PANTHER" id="PTHR37461">
    <property type="entry name" value="ANTI-SIGMA-K FACTOR RSKA"/>
    <property type="match status" value="1"/>
</dbReference>
<protein>
    <submittedName>
        <fullName evidence="4">Anti-sigma factor</fullName>
    </submittedName>
</protein>
<dbReference type="PANTHER" id="PTHR37461:SF1">
    <property type="entry name" value="ANTI-SIGMA-K FACTOR RSKA"/>
    <property type="match status" value="1"/>
</dbReference>